<dbReference type="AlphaFoldDB" id="B5D1P5"/>
<sequence length="216" mass="24939">MLNLKPKTDCLMEEKKLSEQESLELISQMIRSTRKNMEVGSGNQFLYWGYFTAALSVLLFLLVYYTGDARWSIGWFSMFLFWGFMLRMQRKETPSVITYTDRAILQVWKVIGSLFVLTVVIMSLLAFHYGGVNFSLMLPLSLLYSGIGVSITGIIIRSRVVMWSPLVGFCFAIYMLMAYTLHQAVTIDWYLYFGLSFVVMMVLPGHYLNRKARNVC</sequence>
<accession>B5D1P5</accession>
<gene>
    <name evidence="2" type="ORF">BACPLE_02889</name>
</gene>
<evidence type="ECO:0000313" key="3">
    <source>
        <dbReference type="Proteomes" id="UP000003452"/>
    </source>
</evidence>
<feature type="transmembrane region" description="Helical" evidence="1">
    <location>
        <begin position="110"/>
        <end position="130"/>
    </location>
</feature>
<feature type="transmembrane region" description="Helical" evidence="1">
    <location>
        <begin position="71"/>
        <end position="89"/>
    </location>
</feature>
<feature type="transmembrane region" description="Helical" evidence="1">
    <location>
        <begin position="45"/>
        <end position="65"/>
    </location>
</feature>
<keyword evidence="1" id="KW-0812">Transmembrane</keyword>
<dbReference type="Proteomes" id="UP000003452">
    <property type="component" value="Unassembled WGS sequence"/>
</dbReference>
<feature type="transmembrane region" description="Helical" evidence="1">
    <location>
        <begin position="136"/>
        <end position="156"/>
    </location>
</feature>
<name>B5D1P5_PHOPM</name>
<keyword evidence="1" id="KW-1133">Transmembrane helix</keyword>
<feature type="transmembrane region" description="Helical" evidence="1">
    <location>
        <begin position="163"/>
        <end position="183"/>
    </location>
</feature>
<reference evidence="2 3" key="1">
    <citation type="submission" date="2008-08" db="EMBL/GenBank/DDBJ databases">
        <title>Draft genome sequence of Bacteroides plebeius (DSM 17135).</title>
        <authorList>
            <person name="Sudarsanam P."/>
            <person name="Ley R."/>
            <person name="Guruge J."/>
            <person name="Turnbaugh P.J."/>
            <person name="Mahowald M."/>
            <person name="Liep D."/>
            <person name="Gordon J."/>
        </authorList>
    </citation>
    <scope>NUCLEOTIDE SEQUENCE [LARGE SCALE GENOMIC DNA]</scope>
    <source>
        <strain evidence="3">DSM 17135 / JCM 12973 / M2</strain>
    </source>
</reference>
<proteinExistence type="predicted"/>
<evidence type="ECO:0000256" key="1">
    <source>
        <dbReference type="SAM" id="Phobius"/>
    </source>
</evidence>
<dbReference type="eggNOG" id="ENOG502ZSWC">
    <property type="taxonomic scope" value="Bacteria"/>
</dbReference>
<dbReference type="EMBL" id="ABQC02000023">
    <property type="protein sequence ID" value="EDY94488.1"/>
    <property type="molecule type" value="Genomic_DNA"/>
</dbReference>
<protein>
    <submittedName>
        <fullName evidence="2">Uncharacterized protein</fullName>
    </submittedName>
</protein>
<keyword evidence="1" id="KW-0472">Membrane</keyword>
<evidence type="ECO:0000313" key="2">
    <source>
        <dbReference type="EMBL" id="EDY94488.1"/>
    </source>
</evidence>
<feature type="transmembrane region" description="Helical" evidence="1">
    <location>
        <begin position="189"/>
        <end position="208"/>
    </location>
</feature>
<comment type="caution">
    <text evidence="2">The sequence shown here is derived from an EMBL/GenBank/DDBJ whole genome shotgun (WGS) entry which is preliminary data.</text>
</comment>
<organism evidence="2 3">
    <name type="scientific">Phocaeicola plebeius (strain DSM 17135 / JCM 12973 / CCUG 54634 / M2)</name>
    <name type="common">Bacteroides plebeius</name>
    <dbReference type="NCBI Taxonomy" id="484018"/>
    <lineage>
        <taxon>Bacteria</taxon>
        <taxon>Pseudomonadati</taxon>
        <taxon>Bacteroidota</taxon>
        <taxon>Bacteroidia</taxon>
        <taxon>Bacteroidales</taxon>
        <taxon>Bacteroidaceae</taxon>
        <taxon>Phocaeicola</taxon>
    </lineage>
</organism>
<reference evidence="2 3" key="2">
    <citation type="submission" date="2008-08" db="EMBL/GenBank/DDBJ databases">
        <authorList>
            <person name="Fulton L."/>
            <person name="Clifton S."/>
            <person name="Fulton B."/>
            <person name="Xu J."/>
            <person name="Minx P."/>
            <person name="Pepin K.H."/>
            <person name="Johnson M."/>
            <person name="Thiruvilangam P."/>
            <person name="Bhonagiri V."/>
            <person name="Nash W.E."/>
            <person name="Mardis E.R."/>
            <person name="Wilson R.K."/>
        </authorList>
    </citation>
    <scope>NUCLEOTIDE SEQUENCE [LARGE SCALE GENOMIC DNA]</scope>
    <source>
        <strain evidence="3">DSM 17135 / JCM 12973 / M2</strain>
    </source>
</reference>
<dbReference type="HOGENOM" id="CLU_090570_0_0_10"/>